<comment type="similarity">
    <text evidence="1">Belongs to the short-chain dehydrogenases/reductases (SDR) family.</text>
</comment>
<organism evidence="4 5">
    <name type="scientific">Tegillarca granosa</name>
    <name type="common">Malaysian cockle</name>
    <name type="synonym">Anadara granosa</name>
    <dbReference type="NCBI Taxonomy" id="220873"/>
    <lineage>
        <taxon>Eukaryota</taxon>
        <taxon>Metazoa</taxon>
        <taxon>Spiralia</taxon>
        <taxon>Lophotrochozoa</taxon>
        <taxon>Mollusca</taxon>
        <taxon>Bivalvia</taxon>
        <taxon>Autobranchia</taxon>
        <taxon>Pteriomorphia</taxon>
        <taxon>Arcoida</taxon>
        <taxon>Arcoidea</taxon>
        <taxon>Arcidae</taxon>
        <taxon>Tegillarca</taxon>
    </lineage>
</organism>
<protein>
    <submittedName>
        <fullName evidence="4">Uncharacterized protein</fullName>
    </submittedName>
</protein>
<dbReference type="Gene3D" id="3.40.50.720">
    <property type="entry name" value="NAD(P)-binding Rossmann-like Domain"/>
    <property type="match status" value="2"/>
</dbReference>
<evidence type="ECO:0000313" key="5">
    <source>
        <dbReference type="Proteomes" id="UP001217089"/>
    </source>
</evidence>
<name>A0ABQ9DYZ0_TEGGR</name>
<evidence type="ECO:0000313" key="4">
    <source>
        <dbReference type="EMBL" id="KAJ8298115.1"/>
    </source>
</evidence>
<dbReference type="EMBL" id="JARBDR010000923">
    <property type="protein sequence ID" value="KAJ8298115.1"/>
    <property type="molecule type" value="Genomic_DNA"/>
</dbReference>
<feature type="transmembrane region" description="Helical" evidence="3">
    <location>
        <begin position="12"/>
        <end position="31"/>
    </location>
</feature>
<evidence type="ECO:0000256" key="2">
    <source>
        <dbReference type="ARBA" id="ARBA00023002"/>
    </source>
</evidence>
<reference evidence="4 5" key="1">
    <citation type="submission" date="2022-12" db="EMBL/GenBank/DDBJ databases">
        <title>Chromosome-level genome of Tegillarca granosa.</title>
        <authorList>
            <person name="Kim J."/>
        </authorList>
    </citation>
    <scope>NUCLEOTIDE SEQUENCE [LARGE SCALE GENOMIC DNA]</scope>
    <source>
        <strain evidence="4">Teg-2019</strain>
        <tissue evidence="4">Adductor muscle</tissue>
    </source>
</reference>
<dbReference type="Proteomes" id="UP001217089">
    <property type="component" value="Unassembled WGS sequence"/>
</dbReference>
<keyword evidence="3" id="KW-0812">Transmembrane</keyword>
<gene>
    <name evidence="4" type="ORF">KUTeg_024646</name>
</gene>
<dbReference type="PANTHER" id="PTHR24320:SF264">
    <property type="entry name" value="DEHYDROGENASE_REDUCTASE SDR FAMILY MEMBER ON CHROMOSOME X"/>
    <property type="match status" value="1"/>
</dbReference>
<sequence>MLLSVVYKVLSLSWIFMCFLKTYLLGAYVLLKQLMFSRDVTTEQTLKTGMVAIVTGGDAGIGYEVSKGLVSKNVHVIIAGVMFKPYTTTEDGLEYHFQVNYLGHLYLTSLLLDKLKQSGADNSFSRIINVSSVVHVLGSMNIETLVRPSKCWGYSSHYAYAESKLAIVMSTYRLHHEFLLDKCPVTVNAIHPGVVNTDLYRYVHWSLKWLLDFLATLLYKTPEEGADGILYLALSSNLEGESGGYYDSNCKHNSSTVSYNEDLQNDLWLKSFKIIEDLTQQFEDV</sequence>
<keyword evidence="3" id="KW-0472">Membrane</keyword>
<keyword evidence="3" id="KW-1133">Transmembrane helix</keyword>
<accession>A0ABQ9DYZ0</accession>
<keyword evidence="2" id="KW-0560">Oxidoreductase</keyword>
<dbReference type="PRINTS" id="PR00081">
    <property type="entry name" value="GDHRDH"/>
</dbReference>
<dbReference type="SUPFAM" id="SSF51735">
    <property type="entry name" value="NAD(P)-binding Rossmann-fold domains"/>
    <property type="match status" value="1"/>
</dbReference>
<dbReference type="PANTHER" id="PTHR24320">
    <property type="entry name" value="RETINOL DEHYDROGENASE"/>
    <property type="match status" value="1"/>
</dbReference>
<evidence type="ECO:0000256" key="3">
    <source>
        <dbReference type="SAM" id="Phobius"/>
    </source>
</evidence>
<comment type="caution">
    <text evidence="4">The sequence shown here is derived from an EMBL/GenBank/DDBJ whole genome shotgun (WGS) entry which is preliminary data.</text>
</comment>
<dbReference type="InterPro" id="IPR002347">
    <property type="entry name" value="SDR_fam"/>
</dbReference>
<proteinExistence type="inferred from homology"/>
<evidence type="ECO:0000256" key="1">
    <source>
        <dbReference type="ARBA" id="ARBA00006484"/>
    </source>
</evidence>
<keyword evidence="5" id="KW-1185">Reference proteome</keyword>
<dbReference type="InterPro" id="IPR036291">
    <property type="entry name" value="NAD(P)-bd_dom_sf"/>
</dbReference>